<name>A0A8J4MY49_EUDMI</name>
<gene>
    <name evidence="2" type="ORF">FQV19_0013356</name>
</gene>
<feature type="non-terminal residue" evidence="2">
    <location>
        <position position="203"/>
    </location>
</feature>
<keyword evidence="1" id="KW-0175">Coiled coil</keyword>
<feature type="coiled-coil region" evidence="1">
    <location>
        <begin position="80"/>
        <end position="111"/>
    </location>
</feature>
<evidence type="ECO:0000313" key="3">
    <source>
        <dbReference type="Proteomes" id="UP000782854"/>
    </source>
</evidence>
<organism evidence="2 3">
    <name type="scientific">Eudyptula minor</name>
    <name type="common">Little blue penguin</name>
    <name type="synonym">Aptenodytes minor</name>
    <dbReference type="NCBI Taxonomy" id="37083"/>
    <lineage>
        <taxon>Eukaryota</taxon>
        <taxon>Metazoa</taxon>
        <taxon>Chordata</taxon>
        <taxon>Craniata</taxon>
        <taxon>Vertebrata</taxon>
        <taxon>Euteleostomi</taxon>
        <taxon>Archelosauria</taxon>
        <taxon>Archosauria</taxon>
        <taxon>Dinosauria</taxon>
        <taxon>Saurischia</taxon>
        <taxon>Theropoda</taxon>
        <taxon>Coelurosauria</taxon>
        <taxon>Aves</taxon>
        <taxon>Neognathae</taxon>
        <taxon>Neoaves</taxon>
        <taxon>Aequornithes</taxon>
        <taxon>Sphenisciformes</taxon>
        <taxon>Spheniscidae</taxon>
        <taxon>Eudyptula</taxon>
    </lineage>
</organism>
<reference evidence="2" key="1">
    <citation type="journal article" date="2019" name="Gigascience">
        <title>High-coverage genomes to elucidate the evolution of penguins.</title>
        <authorList>
            <person name="Pan H."/>
            <person name="Cole T.L."/>
            <person name="Bi X."/>
            <person name="Fang M."/>
            <person name="Zhou C."/>
            <person name="Yang Z."/>
            <person name="Ksepka D.T."/>
            <person name="Hart T."/>
            <person name="Bouzat J.L."/>
            <person name="Argilla L.S."/>
            <person name="Bertelsen M.F."/>
            <person name="Boersma P.D."/>
            <person name="Bost C.A."/>
            <person name="Cherel Y."/>
            <person name="Dann P."/>
            <person name="Fiddaman S.R."/>
            <person name="Howard P."/>
            <person name="Labuschagne K."/>
            <person name="Mattern T."/>
            <person name="Miller G."/>
            <person name="Parker P."/>
            <person name="Phillips R.A."/>
            <person name="Quillfeldt P."/>
            <person name="Ryan P.G."/>
            <person name="Taylor H."/>
            <person name="Thompson D.R."/>
            <person name="Young M.J."/>
            <person name="Ellegaard M.R."/>
            <person name="Gilbert M.T.P."/>
            <person name="Sinding M.S."/>
            <person name="Pacheco G."/>
            <person name="Shepherd L.D."/>
            <person name="Tennyson A.J.D."/>
            <person name="Grosser S."/>
            <person name="Kay E."/>
            <person name="Nupen L.J."/>
            <person name="Ellenberg U."/>
            <person name="Houston D.M."/>
            <person name="Reeve A.H."/>
            <person name="Johnson K."/>
            <person name="Masello J.F."/>
            <person name="Stracke T."/>
            <person name="McKinlay B."/>
            <person name="Borboroglu P.G."/>
            <person name="Zhang D.X."/>
            <person name="Zhang G."/>
        </authorList>
    </citation>
    <scope>NUCLEOTIDE SEQUENCE</scope>
    <source>
        <strain evidence="2">Gonzo</strain>
    </source>
</reference>
<proteinExistence type="predicted"/>
<accession>A0A8J4MY49</accession>
<dbReference type="OrthoDB" id="252722at2759"/>
<keyword evidence="3" id="KW-1185">Reference proteome</keyword>
<evidence type="ECO:0000256" key="1">
    <source>
        <dbReference type="SAM" id="Coils"/>
    </source>
</evidence>
<dbReference type="EMBL" id="VULC01021909">
    <property type="protein sequence ID" value="KAF1499153.1"/>
    <property type="molecule type" value="Genomic_DNA"/>
</dbReference>
<dbReference type="Proteomes" id="UP000782854">
    <property type="component" value="Unassembled WGS sequence"/>
</dbReference>
<evidence type="ECO:0000313" key="2">
    <source>
        <dbReference type="EMBL" id="KAF1499153.1"/>
    </source>
</evidence>
<comment type="caution">
    <text evidence="2">The sequence shown here is derived from an EMBL/GenBank/DDBJ whole genome shotgun (WGS) entry which is preliminary data.</text>
</comment>
<dbReference type="AlphaFoldDB" id="A0A8J4MY49"/>
<feature type="non-terminal residue" evidence="2">
    <location>
        <position position="1"/>
    </location>
</feature>
<sequence>MCRQAGCGQCVSEEHQGIFHSVNLIDTVYQEEKLTFFSSLKKMRMINEKLMNEISSQPNDTDMMLNNDAEIIALEFGEIFKTLEMKKRQLLEDVENQRSKKEKEFQIWKKMKETHKKTIENFLKDCEKLVHECDPQRFLEVMAFLLLFHISCIMNLKMKTQLDLMNIASSYEKPPEYTQKKMDIKPVVNEILALKLMPVNVGV</sequence>
<protein>
    <submittedName>
        <fullName evidence="2">Uncharacterized protein</fullName>
    </submittedName>
</protein>